<comment type="caution">
    <text evidence="1">The sequence shown here is derived from an EMBL/GenBank/DDBJ whole genome shotgun (WGS) entry which is preliminary data.</text>
</comment>
<dbReference type="Proteomes" id="UP000011885">
    <property type="component" value="Unassembled WGS sequence"/>
</dbReference>
<gene>
    <name evidence="1" type="ORF">RSSM_06228</name>
</gene>
<protein>
    <submittedName>
        <fullName evidence="1">Uncharacterized protein</fullName>
    </submittedName>
</protein>
<organism evidence="1 2">
    <name type="scientific">Rhodopirellula sallentina SM41</name>
    <dbReference type="NCBI Taxonomy" id="1263870"/>
    <lineage>
        <taxon>Bacteria</taxon>
        <taxon>Pseudomonadati</taxon>
        <taxon>Planctomycetota</taxon>
        <taxon>Planctomycetia</taxon>
        <taxon>Pirellulales</taxon>
        <taxon>Pirellulaceae</taxon>
        <taxon>Rhodopirellula</taxon>
    </lineage>
</organism>
<accession>M5TT00</accession>
<dbReference type="EMBL" id="ANOH01000437">
    <property type="protein sequence ID" value="EMI52322.1"/>
    <property type="molecule type" value="Genomic_DNA"/>
</dbReference>
<name>M5TT00_9BACT</name>
<proteinExistence type="predicted"/>
<evidence type="ECO:0000313" key="2">
    <source>
        <dbReference type="Proteomes" id="UP000011885"/>
    </source>
</evidence>
<sequence length="117" mass="13108">MFGHDVGAKMRFVERLDIEQAEVGGHLRDHHRDGHHESVRDERGTGLFETFGLILRDRLFGREGFFGIANGGDQFSIGNALDVKDEVGNGIAHGILFLVKTSADETRTEILTYLHFI</sequence>
<keyword evidence="2" id="KW-1185">Reference proteome</keyword>
<reference evidence="1 2" key="1">
    <citation type="journal article" date="2013" name="Mar. Genomics">
        <title>Expression of sulfatases in Rhodopirellula baltica and the diversity of sulfatases in the genus Rhodopirellula.</title>
        <authorList>
            <person name="Wegner C.E."/>
            <person name="Richter-Heitmann T."/>
            <person name="Klindworth A."/>
            <person name="Klockow C."/>
            <person name="Richter M."/>
            <person name="Achstetter T."/>
            <person name="Glockner F.O."/>
            <person name="Harder J."/>
        </authorList>
    </citation>
    <scope>NUCLEOTIDE SEQUENCE [LARGE SCALE GENOMIC DNA]</scope>
    <source>
        <strain evidence="1 2">SM41</strain>
    </source>
</reference>
<evidence type="ECO:0000313" key="1">
    <source>
        <dbReference type="EMBL" id="EMI52322.1"/>
    </source>
</evidence>
<dbReference type="AlphaFoldDB" id="M5TT00"/>
<dbReference type="PATRIC" id="fig|1263870.3.peg.6600"/>